<keyword evidence="3 5" id="KW-1133">Transmembrane helix</keyword>
<feature type="transmembrane region" description="Helical" evidence="5">
    <location>
        <begin position="477"/>
        <end position="495"/>
    </location>
</feature>
<evidence type="ECO:0000256" key="4">
    <source>
        <dbReference type="ARBA" id="ARBA00023136"/>
    </source>
</evidence>
<evidence type="ECO:0000256" key="2">
    <source>
        <dbReference type="ARBA" id="ARBA00022692"/>
    </source>
</evidence>
<dbReference type="InterPro" id="IPR051533">
    <property type="entry name" value="WaaL-like"/>
</dbReference>
<sequence length="514" mass="56548">MLLSTTTRQSAASLFLMAVAALGAAIVVLVIFLGGFKLVFSLFALGLFVTMLLACGNTRLFFLWGLILTAPFELNASFMIIPHIGGAASIAFDAVDIFIFGLLIFLIRDFSIGYRTNMRFPKVLYWWIGLGLLGVITMLIGPMRAVAGLEVFRMIKLALLFIVIVNEVVRVKQIEQVVAALMIAVALQSIVALLQYTLNLNLGAQILGEVTEAAAEYTSQATYGLDAQGFTYRVGGLIGHPNLLAIFLAMLMPIGISILFSGIKPLYKFLTAITLMMGIVALVLTLSRSGWIAFMLAFVTLMAVSFTHPKLKRKYVFARLSIIVTIVVLVAALSGPIFKRLTQSDEGAVSFRFEFMEIAMRMAMDKPILGHGLNSFVWHMHPYSIWETLTGVQGNFETIADWPVVHNIYLLIWSEQGTLGLILYLGFYFHLMRISLRGIGTYKDPFLALVNLGCFAGLIALAVDGLASFFIRNSNCGRVFFIIAALIVAIQWWHMENTDSPNVKSAADLARPPG</sequence>
<organism evidence="7 8">
    <name type="scientific">SAR86 cluster bacterium</name>
    <dbReference type="NCBI Taxonomy" id="2030880"/>
    <lineage>
        <taxon>Bacteria</taxon>
        <taxon>Pseudomonadati</taxon>
        <taxon>Pseudomonadota</taxon>
        <taxon>Gammaproteobacteria</taxon>
        <taxon>SAR86 cluster</taxon>
    </lineage>
</organism>
<feature type="transmembrane region" description="Helical" evidence="5">
    <location>
        <begin position="12"/>
        <end position="32"/>
    </location>
</feature>
<feature type="transmembrane region" description="Helical" evidence="5">
    <location>
        <begin position="316"/>
        <end position="338"/>
    </location>
</feature>
<name>A0A2A4X429_9GAMM</name>
<evidence type="ECO:0000313" key="8">
    <source>
        <dbReference type="Proteomes" id="UP000218767"/>
    </source>
</evidence>
<feature type="transmembrane region" description="Helical" evidence="5">
    <location>
        <begin position="146"/>
        <end position="165"/>
    </location>
</feature>
<reference evidence="8" key="1">
    <citation type="submission" date="2017-08" db="EMBL/GenBank/DDBJ databases">
        <title>A dynamic microbial community with high functional redundancy inhabits the cold, oxic subseafloor aquifer.</title>
        <authorList>
            <person name="Tully B.J."/>
            <person name="Wheat C.G."/>
            <person name="Glazer B.T."/>
            <person name="Huber J.A."/>
        </authorList>
    </citation>
    <scope>NUCLEOTIDE SEQUENCE [LARGE SCALE GENOMIC DNA]</scope>
</reference>
<feature type="domain" description="O-antigen ligase-related" evidence="6">
    <location>
        <begin position="274"/>
        <end position="425"/>
    </location>
</feature>
<keyword evidence="4 5" id="KW-0472">Membrane</keyword>
<dbReference type="AlphaFoldDB" id="A0A2A4X429"/>
<dbReference type="InterPro" id="IPR007016">
    <property type="entry name" value="O-antigen_ligase-rel_domated"/>
</dbReference>
<dbReference type="PANTHER" id="PTHR37422">
    <property type="entry name" value="TEICHURONIC ACID BIOSYNTHESIS PROTEIN TUAE"/>
    <property type="match status" value="1"/>
</dbReference>
<dbReference type="Proteomes" id="UP000218767">
    <property type="component" value="Unassembled WGS sequence"/>
</dbReference>
<dbReference type="Pfam" id="PF04932">
    <property type="entry name" value="Wzy_C"/>
    <property type="match status" value="1"/>
</dbReference>
<keyword evidence="2 5" id="KW-0812">Transmembrane</keyword>
<feature type="transmembrane region" description="Helical" evidence="5">
    <location>
        <begin position="291"/>
        <end position="309"/>
    </location>
</feature>
<feature type="transmembrane region" description="Helical" evidence="5">
    <location>
        <begin position="90"/>
        <end position="111"/>
    </location>
</feature>
<evidence type="ECO:0000259" key="6">
    <source>
        <dbReference type="Pfam" id="PF04932"/>
    </source>
</evidence>
<proteinExistence type="predicted"/>
<accession>A0A2A4X429</accession>
<feature type="transmembrane region" description="Helical" evidence="5">
    <location>
        <begin position="177"/>
        <end position="198"/>
    </location>
</feature>
<evidence type="ECO:0000256" key="1">
    <source>
        <dbReference type="ARBA" id="ARBA00004141"/>
    </source>
</evidence>
<evidence type="ECO:0000256" key="3">
    <source>
        <dbReference type="ARBA" id="ARBA00022989"/>
    </source>
</evidence>
<evidence type="ECO:0000313" key="7">
    <source>
        <dbReference type="EMBL" id="PCI76879.1"/>
    </source>
</evidence>
<comment type="caution">
    <text evidence="7">The sequence shown here is derived from an EMBL/GenBank/DDBJ whole genome shotgun (WGS) entry which is preliminary data.</text>
</comment>
<feature type="transmembrane region" description="Helical" evidence="5">
    <location>
        <begin position="408"/>
        <end position="429"/>
    </location>
</feature>
<dbReference type="GO" id="GO:0016020">
    <property type="term" value="C:membrane"/>
    <property type="evidence" value="ECO:0007669"/>
    <property type="project" value="UniProtKB-SubCell"/>
</dbReference>
<feature type="transmembrane region" description="Helical" evidence="5">
    <location>
        <begin position="243"/>
        <end position="260"/>
    </location>
</feature>
<feature type="transmembrane region" description="Helical" evidence="5">
    <location>
        <begin position="449"/>
        <end position="471"/>
    </location>
</feature>
<gene>
    <name evidence="7" type="ORF">COB20_09350</name>
</gene>
<dbReference type="EMBL" id="NVUL01000051">
    <property type="protein sequence ID" value="PCI76879.1"/>
    <property type="molecule type" value="Genomic_DNA"/>
</dbReference>
<protein>
    <recommendedName>
        <fullName evidence="6">O-antigen ligase-related domain-containing protein</fullName>
    </recommendedName>
</protein>
<comment type="subcellular location">
    <subcellularLocation>
        <location evidence="1">Membrane</location>
        <topology evidence="1">Multi-pass membrane protein</topology>
    </subcellularLocation>
</comment>
<dbReference type="PANTHER" id="PTHR37422:SF13">
    <property type="entry name" value="LIPOPOLYSACCHARIDE BIOSYNTHESIS PROTEIN PA4999-RELATED"/>
    <property type="match status" value="1"/>
</dbReference>
<feature type="transmembrane region" description="Helical" evidence="5">
    <location>
        <begin position="123"/>
        <end position="140"/>
    </location>
</feature>
<evidence type="ECO:0000256" key="5">
    <source>
        <dbReference type="SAM" id="Phobius"/>
    </source>
</evidence>
<feature type="transmembrane region" description="Helical" evidence="5">
    <location>
        <begin position="38"/>
        <end position="55"/>
    </location>
</feature>
<feature type="transmembrane region" description="Helical" evidence="5">
    <location>
        <begin position="62"/>
        <end position="84"/>
    </location>
</feature>